<dbReference type="InterPro" id="IPR043004">
    <property type="entry name" value="MvaI_BcnI_cat"/>
</dbReference>
<reference evidence="2 3" key="1">
    <citation type="submission" date="2021-01" db="EMBL/GenBank/DDBJ databases">
        <title>Evidence that Capnocytophaga endodontalis is a later homotypic synonym for Capnocytophaga genospecies AHN8471, and request for opinion on proposed recognition of strain AHN8471 as type strain of the species.</title>
        <authorList>
            <person name="Nicholson A.C."/>
            <person name="Hopper C.L."/>
            <person name="Gulvik C.A."/>
            <person name="Mcquiston J.R."/>
            <person name="Lau E.F."/>
        </authorList>
    </citation>
    <scope>NUCLEOTIDE SEQUENCE [LARGE SCALE GENOMIC DNA]</scope>
    <source>
        <strain evidence="2 3">AHN9576</strain>
    </source>
</reference>
<dbReference type="Proteomes" id="UP000603506">
    <property type="component" value="Unassembled WGS sequence"/>
</dbReference>
<evidence type="ECO:0000313" key="2">
    <source>
        <dbReference type="EMBL" id="MBM0651028.1"/>
    </source>
</evidence>
<dbReference type="Gene3D" id="3.30.70.3570">
    <property type="entry name" value="MvaI/BcnI restriction endonuclease, recognition domain"/>
    <property type="match status" value="1"/>
</dbReference>
<sequence length="249" mass="29151">MNSIQELTTKFLQIKEKGFVPNTRPNNQDGGIGNTLEDLLGIQENNLTQADFKDIEIKSQRLFNSSYITLFSKAPTHPRLANNYLRETFGEVRQEEHSDKKILYASIFAHRQSTVYDKYKMSLQINHNQQRLYLIVTDLNNKILSNDIYWDFQTLQKATQKLKNLLLAFADTKNQDNQKYHRFTKAQLYLNFNFDNFLTELQNGSIMFDIRIGVHNSGKNYGKTHDHGSGFRIKKENFHLLYNTTQTIE</sequence>
<protein>
    <submittedName>
        <fullName evidence="2">MvaI/BcnI restriction endonuclease family protein</fullName>
    </submittedName>
</protein>
<proteinExistence type="predicted"/>
<dbReference type="InterPro" id="IPR043005">
    <property type="entry name" value="MvaI_BcnI_rec"/>
</dbReference>
<evidence type="ECO:0000313" key="3">
    <source>
        <dbReference type="Proteomes" id="UP000603506"/>
    </source>
</evidence>
<evidence type="ECO:0000259" key="1">
    <source>
        <dbReference type="Pfam" id="PF15515"/>
    </source>
</evidence>
<keyword evidence="2" id="KW-0255">Endonuclease</keyword>
<dbReference type="RefSeq" id="WP_203093353.1">
    <property type="nucleotide sequence ID" value="NZ_JAESPH010000004.1"/>
</dbReference>
<gene>
    <name evidence="2" type="ORF">JNB19_09740</name>
</gene>
<comment type="caution">
    <text evidence="2">The sequence shown here is derived from an EMBL/GenBank/DDBJ whole genome shotgun (WGS) entry which is preliminary data.</text>
</comment>
<dbReference type="Gene3D" id="3.40.210.20">
    <property type="entry name" value="MvaI/BcnI restriction endonuclease, catalytic domain"/>
    <property type="match status" value="1"/>
</dbReference>
<dbReference type="EMBL" id="JAEUAH010000013">
    <property type="protein sequence ID" value="MBM0651028.1"/>
    <property type="molecule type" value="Genomic_DNA"/>
</dbReference>
<dbReference type="InterPro" id="IPR029127">
    <property type="entry name" value="MvaI_BcnI"/>
</dbReference>
<accession>A0ABS1YXA6</accession>
<keyword evidence="2" id="KW-0378">Hydrolase</keyword>
<name>A0ABS1YXA6_9FLAO</name>
<organism evidence="2 3">
    <name type="scientific">Capnocytophaga genosp. AHN8471</name>
    <dbReference type="NCBI Taxonomy" id="327574"/>
    <lineage>
        <taxon>Bacteria</taxon>
        <taxon>Pseudomonadati</taxon>
        <taxon>Bacteroidota</taxon>
        <taxon>Flavobacteriia</taxon>
        <taxon>Flavobacteriales</taxon>
        <taxon>Flavobacteriaceae</taxon>
        <taxon>Capnocytophaga</taxon>
    </lineage>
</organism>
<feature type="domain" description="MvaI/BcnI restriction endonuclease" evidence="1">
    <location>
        <begin position="9"/>
        <end position="242"/>
    </location>
</feature>
<keyword evidence="3" id="KW-1185">Reference proteome</keyword>
<dbReference type="Pfam" id="PF15515">
    <property type="entry name" value="MvaI_BcnI"/>
    <property type="match status" value="1"/>
</dbReference>
<keyword evidence="2" id="KW-0540">Nuclease</keyword>
<dbReference type="GO" id="GO:0004519">
    <property type="term" value="F:endonuclease activity"/>
    <property type="evidence" value="ECO:0007669"/>
    <property type="project" value="UniProtKB-KW"/>
</dbReference>